<keyword evidence="2" id="KW-1185">Reference proteome</keyword>
<dbReference type="AlphaFoldDB" id="A0AAW1PEM0"/>
<sequence>MATRRGHSDRPQLQTAAHQVPAGEALRSVTVLSLRGSYLVGFAGRAGPTKYGTAHFTAVIIDREGQRPAEAYHGVANDAFFLNETPLDYGTALTLVASAAAEGVYPPACPDIASSLTIEGYHVVGPAKETLQPWQTAPQKTLQEERFAGNPRSQATTLLQDAPEHPAKGPQMKAVAQAAVIVG</sequence>
<dbReference type="EMBL" id="JALJOQ010000036">
    <property type="protein sequence ID" value="KAK9806573.1"/>
    <property type="molecule type" value="Genomic_DNA"/>
</dbReference>
<name>A0AAW1PEM0_9CHLO</name>
<gene>
    <name evidence="1" type="ORF">WJX73_003678</name>
</gene>
<protein>
    <submittedName>
        <fullName evidence="1">Uncharacterized protein</fullName>
    </submittedName>
</protein>
<accession>A0AAW1PEM0</accession>
<comment type="caution">
    <text evidence="1">The sequence shown here is derived from an EMBL/GenBank/DDBJ whole genome shotgun (WGS) entry which is preliminary data.</text>
</comment>
<evidence type="ECO:0000313" key="1">
    <source>
        <dbReference type="EMBL" id="KAK9806573.1"/>
    </source>
</evidence>
<organism evidence="1 2">
    <name type="scientific">Symbiochloris irregularis</name>
    <dbReference type="NCBI Taxonomy" id="706552"/>
    <lineage>
        <taxon>Eukaryota</taxon>
        <taxon>Viridiplantae</taxon>
        <taxon>Chlorophyta</taxon>
        <taxon>core chlorophytes</taxon>
        <taxon>Trebouxiophyceae</taxon>
        <taxon>Trebouxiales</taxon>
        <taxon>Trebouxiaceae</taxon>
        <taxon>Symbiochloris</taxon>
    </lineage>
</organism>
<reference evidence="1 2" key="1">
    <citation type="journal article" date="2024" name="Nat. Commun.">
        <title>Phylogenomics reveals the evolutionary origins of lichenization in chlorophyte algae.</title>
        <authorList>
            <person name="Puginier C."/>
            <person name="Libourel C."/>
            <person name="Otte J."/>
            <person name="Skaloud P."/>
            <person name="Haon M."/>
            <person name="Grisel S."/>
            <person name="Petersen M."/>
            <person name="Berrin J.G."/>
            <person name="Delaux P.M."/>
            <person name="Dal Grande F."/>
            <person name="Keller J."/>
        </authorList>
    </citation>
    <scope>NUCLEOTIDE SEQUENCE [LARGE SCALE GENOMIC DNA]</scope>
    <source>
        <strain evidence="1 2">SAG 2036</strain>
    </source>
</reference>
<evidence type="ECO:0000313" key="2">
    <source>
        <dbReference type="Proteomes" id="UP001465755"/>
    </source>
</evidence>
<dbReference type="Proteomes" id="UP001465755">
    <property type="component" value="Unassembled WGS sequence"/>
</dbReference>
<proteinExistence type="predicted"/>